<gene>
    <name evidence="1" type="ordered locus">AALP_Aa6g130800</name>
</gene>
<dbReference type="EMBL" id="CM002874">
    <property type="protein sequence ID" value="KFK31580.1"/>
    <property type="molecule type" value="Genomic_DNA"/>
</dbReference>
<keyword evidence="2" id="KW-1185">Reference proteome</keyword>
<protein>
    <submittedName>
        <fullName evidence="1">Uncharacterized protein</fullName>
    </submittedName>
</protein>
<dbReference type="Gramene" id="KFK31580">
    <property type="protein sequence ID" value="KFK31580"/>
    <property type="gene ID" value="AALP_AA6G130800"/>
</dbReference>
<dbReference type="AlphaFoldDB" id="A0A087GNX8"/>
<accession>A0A087GNX8</accession>
<name>A0A087GNX8_ARAAL</name>
<sequence length="77" mass="8716">MKLSGIGSAISLFRGCFSVEPEGVRKRSAYRWKGLGLKIPDQVSDHDSEAKEESCQRLRSEATDRLRFRVDAEEESI</sequence>
<proteinExistence type="predicted"/>
<evidence type="ECO:0000313" key="1">
    <source>
        <dbReference type="EMBL" id="KFK31580.1"/>
    </source>
</evidence>
<organism evidence="1 2">
    <name type="scientific">Arabis alpina</name>
    <name type="common">Alpine rock-cress</name>
    <dbReference type="NCBI Taxonomy" id="50452"/>
    <lineage>
        <taxon>Eukaryota</taxon>
        <taxon>Viridiplantae</taxon>
        <taxon>Streptophyta</taxon>
        <taxon>Embryophyta</taxon>
        <taxon>Tracheophyta</taxon>
        <taxon>Spermatophyta</taxon>
        <taxon>Magnoliopsida</taxon>
        <taxon>eudicotyledons</taxon>
        <taxon>Gunneridae</taxon>
        <taxon>Pentapetalae</taxon>
        <taxon>rosids</taxon>
        <taxon>malvids</taxon>
        <taxon>Brassicales</taxon>
        <taxon>Brassicaceae</taxon>
        <taxon>Arabideae</taxon>
        <taxon>Arabis</taxon>
    </lineage>
</organism>
<reference evidence="2" key="1">
    <citation type="journal article" date="2015" name="Nat. Plants">
        <title>Genome expansion of Arabis alpina linked with retrotransposition and reduced symmetric DNA methylation.</title>
        <authorList>
            <person name="Willing E.M."/>
            <person name="Rawat V."/>
            <person name="Mandakova T."/>
            <person name="Maumus F."/>
            <person name="James G.V."/>
            <person name="Nordstroem K.J."/>
            <person name="Becker C."/>
            <person name="Warthmann N."/>
            <person name="Chica C."/>
            <person name="Szarzynska B."/>
            <person name="Zytnicki M."/>
            <person name="Albani M.C."/>
            <person name="Kiefer C."/>
            <person name="Bergonzi S."/>
            <person name="Castaings L."/>
            <person name="Mateos J.L."/>
            <person name="Berns M.C."/>
            <person name="Bujdoso N."/>
            <person name="Piofczyk T."/>
            <person name="de Lorenzo L."/>
            <person name="Barrero-Sicilia C."/>
            <person name="Mateos I."/>
            <person name="Piednoel M."/>
            <person name="Hagmann J."/>
            <person name="Chen-Min-Tao R."/>
            <person name="Iglesias-Fernandez R."/>
            <person name="Schuster S.C."/>
            <person name="Alonso-Blanco C."/>
            <person name="Roudier F."/>
            <person name="Carbonero P."/>
            <person name="Paz-Ares J."/>
            <person name="Davis S.J."/>
            <person name="Pecinka A."/>
            <person name="Quesneville H."/>
            <person name="Colot V."/>
            <person name="Lysak M.A."/>
            <person name="Weigel D."/>
            <person name="Coupland G."/>
            <person name="Schneeberger K."/>
        </authorList>
    </citation>
    <scope>NUCLEOTIDE SEQUENCE [LARGE SCALE GENOMIC DNA]</scope>
    <source>
        <strain evidence="2">cv. Pajares</strain>
    </source>
</reference>
<dbReference type="Proteomes" id="UP000029120">
    <property type="component" value="Chromosome 6"/>
</dbReference>
<evidence type="ECO:0000313" key="2">
    <source>
        <dbReference type="Proteomes" id="UP000029120"/>
    </source>
</evidence>